<organism evidence="5 6">
    <name type="scientific">Chryseobacterium taeanense</name>
    <dbReference type="NCBI Taxonomy" id="311334"/>
    <lineage>
        <taxon>Bacteria</taxon>
        <taxon>Pseudomonadati</taxon>
        <taxon>Bacteroidota</taxon>
        <taxon>Flavobacteriia</taxon>
        <taxon>Flavobacteriales</taxon>
        <taxon>Weeksellaceae</taxon>
        <taxon>Chryseobacterium group</taxon>
        <taxon>Chryseobacterium</taxon>
    </lineage>
</organism>
<dbReference type="Gene3D" id="3.30.420.10">
    <property type="entry name" value="Ribonuclease H-like superfamily/Ribonuclease H"/>
    <property type="match status" value="1"/>
</dbReference>
<feature type="domain" description="Exonuclease" evidence="4">
    <location>
        <begin position="32"/>
        <end position="218"/>
    </location>
</feature>
<dbReference type="GO" id="GO:0008408">
    <property type="term" value="F:3'-5' exonuclease activity"/>
    <property type="evidence" value="ECO:0007669"/>
    <property type="project" value="TreeGrafter"/>
</dbReference>
<evidence type="ECO:0000313" key="6">
    <source>
        <dbReference type="Proteomes" id="UP000198869"/>
    </source>
</evidence>
<proteinExistence type="predicted"/>
<dbReference type="InterPro" id="IPR012337">
    <property type="entry name" value="RNaseH-like_sf"/>
</dbReference>
<reference evidence="6" key="1">
    <citation type="submission" date="2016-10" db="EMBL/GenBank/DDBJ databases">
        <authorList>
            <person name="Varghese N."/>
            <person name="Submissions S."/>
        </authorList>
    </citation>
    <scope>NUCLEOTIDE SEQUENCE [LARGE SCALE GENOMIC DNA]</scope>
    <source>
        <strain evidence="6">DSM 17071</strain>
    </source>
</reference>
<accession>A0A1G8FGF0</accession>
<sequence length="242" mass="28285">MYQSIAIFSSIFISKKKSISLHLYKHFPVKSYLMFIDTETTSVPKRWDLPYSETANWPSVVQVSWIVCSEDGKEIKREDRYIFEEDLVISEESFKVHGITEEFLRSRGKRRTEVLKALAEDIIKYQPLIVGHFIEFDLHILAADFLRAGLAIPFENSRFYCTMLKSRQYTSGISSRYMRLPELYRYLLSEMAEPSHNARIDAAMTASCFFEIGRRNQLSQKDLEEKHHLIAGKLHFPVLKLT</sequence>
<name>A0A1G8FGF0_9FLAO</name>
<evidence type="ECO:0000256" key="1">
    <source>
        <dbReference type="ARBA" id="ARBA00022722"/>
    </source>
</evidence>
<keyword evidence="1" id="KW-0540">Nuclease</keyword>
<dbReference type="AlphaFoldDB" id="A0A1G8FGF0"/>
<dbReference type="GO" id="GO:0006259">
    <property type="term" value="P:DNA metabolic process"/>
    <property type="evidence" value="ECO:0007669"/>
    <property type="project" value="UniProtKB-ARBA"/>
</dbReference>
<dbReference type="PANTHER" id="PTHR30231">
    <property type="entry name" value="DNA POLYMERASE III SUBUNIT EPSILON"/>
    <property type="match status" value="1"/>
</dbReference>
<dbReference type="PANTHER" id="PTHR30231:SF4">
    <property type="entry name" value="PROTEIN NEN2"/>
    <property type="match status" value="1"/>
</dbReference>
<keyword evidence="6" id="KW-1185">Reference proteome</keyword>
<evidence type="ECO:0000256" key="3">
    <source>
        <dbReference type="ARBA" id="ARBA00022839"/>
    </source>
</evidence>
<dbReference type="CDD" id="cd06127">
    <property type="entry name" value="DEDDh"/>
    <property type="match status" value="1"/>
</dbReference>
<dbReference type="SUPFAM" id="SSF53098">
    <property type="entry name" value="Ribonuclease H-like"/>
    <property type="match status" value="1"/>
</dbReference>
<dbReference type="InterPro" id="IPR013520">
    <property type="entry name" value="Ribonucl_H"/>
</dbReference>
<gene>
    <name evidence="5" type="ORF">SAMN05421846_102132</name>
</gene>
<evidence type="ECO:0000313" key="5">
    <source>
        <dbReference type="EMBL" id="SDH81233.1"/>
    </source>
</evidence>
<protein>
    <submittedName>
        <fullName evidence="5">DNA polymerase-3 subunit epsilon</fullName>
    </submittedName>
</protein>
<dbReference type="GO" id="GO:0003676">
    <property type="term" value="F:nucleic acid binding"/>
    <property type="evidence" value="ECO:0007669"/>
    <property type="project" value="InterPro"/>
</dbReference>
<dbReference type="Pfam" id="PF00929">
    <property type="entry name" value="RNase_T"/>
    <property type="match status" value="1"/>
</dbReference>
<dbReference type="SMART" id="SM00479">
    <property type="entry name" value="EXOIII"/>
    <property type="match status" value="1"/>
</dbReference>
<dbReference type="STRING" id="311334.SAMN05421846_102132"/>
<evidence type="ECO:0000259" key="4">
    <source>
        <dbReference type="SMART" id="SM00479"/>
    </source>
</evidence>
<evidence type="ECO:0000256" key="2">
    <source>
        <dbReference type="ARBA" id="ARBA00022801"/>
    </source>
</evidence>
<dbReference type="InterPro" id="IPR036397">
    <property type="entry name" value="RNaseH_sf"/>
</dbReference>
<keyword evidence="2" id="KW-0378">Hydrolase</keyword>
<dbReference type="Proteomes" id="UP000198869">
    <property type="component" value="Unassembled WGS sequence"/>
</dbReference>
<keyword evidence="3" id="KW-0269">Exonuclease</keyword>
<dbReference type="EMBL" id="FNDW01000002">
    <property type="protein sequence ID" value="SDH81233.1"/>
    <property type="molecule type" value="Genomic_DNA"/>
</dbReference>